<feature type="domain" description="DUF7843" evidence="3">
    <location>
        <begin position="33"/>
        <end position="102"/>
    </location>
</feature>
<dbReference type="InterPro" id="IPR057162">
    <property type="entry name" value="DUF7840"/>
</dbReference>
<dbReference type="Pfam" id="PF25225">
    <property type="entry name" value="DUF7843"/>
    <property type="match status" value="1"/>
</dbReference>
<dbReference type="EMBL" id="PJAI02000002">
    <property type="protein sequence ID" value="TYK66772.1"/>
    <property type="molecule type" value="Genomic_DNA"/>
</dbReference>
<proteinExistence type="predicted"/>
<evidence type="ECO:0000259" key="1">
    <source>
        <dbReference type="Pfam" id="PF13387"/>
    </source>
</evidence>
<accession>A0ABY3N0J5</accession>
<dbReference type="Proteomes" id="UP000815846">
    <property type="component" value="Unassembled WGS sequence"/>
</dbReference>
<protein>
    <submittedName>
        <fullName evidence="4">DUF4105 domain-containing protein</fullName>
    </submittedName>
</protein>
<dbReference type="Pfam" id="PF25222">
    <property type="entry name" value="DUF7840"/>
    <property type="match status" value="1"/>
</dbReference>
<evidence type="ECO:0000313" key="5">
    <source>
        <dbReference type="Proteomes" id="UP000815846"/>
    </source>
</evidence>
<dbReference type="Pfam" id="PF13387">
    <property type="entry name" value="Lnb_N"/>
    <property type="match status" value="1"/>
</dbReference>
<dbReference type="InterPro" id="IPR025178">
    <property type="entry name" value="Lnb_N"/>
</dbReference>
<keyword evidence="5" id="KW-1185">Reference proteome</keyword>
<gene>
    <name evidence="4" type="ORF">CWS31_003025</name>
</gene>
<feature type="domain" description="DUF7840" evidence="2">
    <location>
        <begin position="396"/>
        <end position="621"/>
    </location>
</feature>
<organism evidence="4 5">
    <name type="scientific">Colwellia echini</name>
    <dbReference type="NCBI Taxonomy" id="1982103"/>
    <lineage>
        <taxon>Bacteria</taxon>
        <taxon>Pseudomonadati</taxon>
        <taxon>Pseudomonadota</taxon>
        <taxon>Gammaproteobacteria</taxon>
        <taxon>Alteromonadales</taxon>
        <taxon>Colwelliaceae</taxon>
        <taxon>Colwellia</taxon>
    </lineage>
</organism>
<comment type="caution">
    <text evidence="4">The sequence shown here is derived from an EMBL/GenBank/DDBJ whole genome shotgun (WGS) entry which is preliminary data.</text>
</comment>
<evidence type="ECO:0000313" key="4">
    <source>
        <dbReference type="EMBL" id="TYK66772.1"/>
    </source>
</evidence>
<evidence type="ECO:0000259" key="2">
    <source>
        <dbReference type="Pfam" id="PF25222"/>
    </source>
</evidence>
<dbReference type="InterPro" id="IPR057165">
    <property type="entry name" value="DUF7843"/>
</dbReference>
<sequence length="622" mass="71167">MKSNIPNLSITLIILMLLTPVKAYSEQYETITQLSKSEEWRGLLHIDVESSDSALKSYVDDSKFFLSADGSTNPRSELLATIKALKSNGKTQCRYPARTLFLFSRIENLKQEVTPFECKDYLDWRSTLNTTSVVLVFASAQLNSPSSMYGHTFLRFDPENVEQGSTYLSYALNFGATVTEGDNGFLYAAKGLTGGYPGQFAANPYFEKIKEYSRLENRDLWEYKLNLTADEINMMLAHIWELQGINFDYYFFDENCSFRLLELLDVARPGLGLANHFPVTAMPLDTVRVVEQVNLVSSVYYRASVLTELKAQLAMLTNDEKNLALALSEDIKVLDSPEFIKLTTKQQQLILDSAYRYLRYQNTFNGRAKDTTRRSFLLLRRLNENPSELIIPIDVPVRPDLGHKTTMVGASIGETQDTPFIEFQYRGSYHDLLDPMPGYYEGMSLNMVNVMIRAYKGGDIELAKLELLDITSLSARDRFFSPWSWQANISLEQQWTIDKNVLVTQGSGGGGVSYQPLDNSYLFLMVTGRLEFNRKFDHYAAIAPGLHAGFLYYWPKTTLLIEAEQYQFLFDQTKRSRVSLQQSLQIGVNDSIRFSADFYHIDTQDNVNNAFQELKLEYRHYF</sequence>
<reference evidence="4 5" key="1">
    <citation type="submission" date="2019-08" db="EMBL/GenBank/DDBJ databases">
        <title>Microbe sample from Colwellia echini.</title>
        <authorList>
            <person name="Christiansen L."/>
            <person name="Pathiraja D."/>
            <person name="Schultz-Johansen M."/>
            <person name="Choi I.-G."/>
            <person name="Stougaard P."/>
        </authorList>
    </citation>
    <scope>NUCLEOTIDE SEQUENCE [LARGE SCALE GENOMIC DNA]</scope>
    <source>
        <strain evidence="4 5">A3</strain>
    </source>
</reference>
<feature type="domain" description="Lnb N-terminal periplasmic" evidence="1">
    <location>
        <begin position="122"/>
        <end position="291"/>
    </location>
</feature>
<evidence type="ECO:0000259" key="3">
    <source>
        <dbReference type="Pfam" id="PF25225"/>
    </source>
</evidence>
<dbReference type="RefSeq" id="WP_101343833.1">
    <property type="nucleotide sequence ID" value="NZ_PJAI02000002.1"/>
</dbReference>
<name>A0ABY3N0J5_9GAMM</name>